<organism evidence="1 2">
    <name type="scientific">Streptomyces glomeratus</name>
    <dbReference type="NCBI Taxonomy" id="284452"/>
    <lineage>
        <taxon>Bacteria</taxon>
        <taxon>Bacillati</taxon>
        <taxon>Actinomycetota</taxon>
        <taxon>Actinomycetes</taxon>
        <taxon>Kitasatosporales</taxon>
        <taxon>Streptomycetaceae</taxon>
        <taxon>Streptomyces</taxon>
    </lineage>
</organism>
<dbReference type="RefSeq" id="WP_234519979.1">
    <property type="nucleotide sequence ID" value="NZ_BAAAUF010000117.1"/>
</dbReference>
<dbReference type="Proteomes" id="UP001501532">
    <property type="component" value="Unassembled WGS sequence"/>
</dbReference>
<evidence type="ECO:0000313" key="2">
    <source>
        <dbReference type="Proteomes" id="UP001501532"/>
    </source>
</evidence>
<reference evidence="2" key="1">
    <citation type="journal article" date="2019" name="Int. J. Syst. Evol. Microbiol.">
        <title>The Global Catalogue of Microorganisms (GCM) 10K type strain sequencing project: providing services to taxonomists for standard genome sequencing and annotation.</title>
        <authorList>
            <consortium name="The Broad Institute Genomics Platform"/>
            <consortium name="The Broad Institute Genome Sequencing Center for Infectious Disease"/>
            <person name="Wu L."/>
            <person name="Ma J."/>
        </authorList>
    </citation>
    <scope>NUCLEOTIDE SEQUENCE [LARGE SCALE GENOMIC DNA]</scope>
    <source>
        <strain evidence="2">JCM 9091</strain>
    </source>
</reference>
<comment type="caution">
    <text evidence="1">The sequence shown here is derived from an EMBL/GenBank/DDBJ whole genome shotgun (WGS) entry which is preliminary data.</text>
</comment>
<dbReference type="EMBL" id="BAAAUF010000117">
    <property type="protein sequence ID" value="GAA3078761.1"/>
    <property type="molecule type" value="Genomic_DNA"/>
</dbReference>
<accession>A0ABP6M4Y3</accession>
<proteinExistence type="predicted"/>
<sequence>MSLLADADAPVLCLATIGQGDFWDAWPDDEPPIEMPPPSVGSGDWVRMRLYCHADDPEPGIGDHGERHLVQLWRAPATDPVHPALSEEDKKARAEYAADQAQLVEDYTSEYPM</sequence>
<keyword evidence="2" id="KW-1185">Reference proteome</keyword>
<name>A0ABP6M4Y3_9ACTN</name>
<gene>
    <name evidence="1" type="ORF">GCM10010448_70430</name>
</gene>
<evidence type="ECO:0000313" key="1">
    <source>
        <dbReference type="EMBL" id="GAA3078761.1"/>
    </source>
</evidence>
<protein>
    <submittedName>
        <fullName evidence="1">Uncharacterized protein</fullName>
    </submittedName>
</protein>